<evidence type="ECO:0000313" key="2">
    <source>
        <dbReference type="Ensembl" id="ENSCLAP00000021036.1"/>
    </source>
</evidence>
<proteinExistence type="predicted"/>
<feature type="region of interest" description="Disordered" evidence="1">
    <location>
        <begin position="257"/>
        <end position="361"/>
    </location>
</feature>
<reference evidence="2" key="1">
    <citation type="submission" date="2025-08" db="UniProtKB">
        <authorList>
            <consortium name="Ensembl"/>
        </authorList>
    </citation>
    <scope>IDENTIFICATION</scope>
</reference>
<feature type="region of interest" description="Disordered" evidence="1">
    <location>
        <begin position="1"/>
        <end position="68"/>
    </location>
</feature>
<accession>A0A8C2VXP9</accession>
<feature type="region of interest" description="Disordered" evidence="1">
    <location>
        <begin position="208"/>
        <end position="244"/>
    </location>
</feature>
<evidence type="ECO:0000313" key="3">
    <source>
        <dbReference type="Proteomes" id="UP000694398"/>
    </source>
</evidence>
<dbReference type="GO" id="GO:0005634">
    <property type="term" value="C:nucleus"/>
    <property type="evidence" value="ECO:0007669"/>
    <property type="project" value="Ensembl"/>
</dbReference>
<dbReference type="Proteomes" id="UP000694398">
    <property type="component" value="Unassembled WGS sequence"/>
</dbReference>
<organism evidence="2 3">
    <name type="scientific">Chinchilla lanigera</name>
    <name type="common">Long-tailed chinchilla</name>
    <name type="synonym">Chinchilla villidera</name>
    <dbReference type="NCBI Taxonomy" id="34839"/>
    <lineage>
        <taxon>Eukaryota</taxon>
        <taxon>Metazoa</taxon>
        <taxon>Chordata</taxon>
        <taxon>Craniata</taxon>
        <taxon>Vertebrata</taxon>
        <taxon>Euteleostomi</taxon>
        <taxon>Mammalia</taxon>
        <taxon>Eutheria</taxon>
        <taxon>Euarchontoglires</taxon>
        <taxon>Glires</taxon>
        <taxon>Rodentia</taxon>
        <taxon>Hystricomorpha</taxon>
        <taxon>Chinchillidae</taxon>
        <taxon>Chinchilla</taxon>
    </lineage>
</organism>
<feature type="compositionally biased region" description="Basic and acidic residues" evidence="1">
    <location>
        <begin position="327"/>
        <end position="358"/>
    </location>
</feature>
<dbReference type="Ensembl" id="ENSCLAT00000021237.1">
    <property type="protein sequence ID" value="ENSCLAP00000021036.1"/>
    <property type="gene ID" value="ENSCLAG00000014412.1"/>
</dbReference>
<gene>
    <name evidence="2" type="primary">CCER1</name>
</gene>
<dbReference type="GO" id="GO:0035092">
    <property type="term" value="P:sperm DNA condensation"/>
    <property type="evidence" value="ECO:0007669"/>
    <property type="project" value="Ensembl"/>
</dbReference>
<protein>
    <submittedName>
        <fullName evidence="2">Coiled-coil glutamate rich protein 1</fullName>
    </submittedName>
</protein>
<feature type="compositionally biased region" description="Basic and acidic residues" evidence="1">
    <location>
        <begin position="209"/>
        <end position="218"/>
    </location>
</feature>
<reference evidence="2" key="2">
    <citation type="submission" date="2025-09" db="UniProtKB">
        <authorList>
            <consortium name="Ensembl"/>
        </authorList>
    </citation>
    <scope>IDENTIFICATION</scope>
</reference>
<dbReference type="PANTHER" id="PTHR37337">
    <property type="entry name" value="COILED-COIL DOMAIN-CONTAINING GLUTAMATE-RICH PROTEIN 1"/>
    <property type="match status" value="1"/>
</dbReference>
<feature type="compositionally biased region" description="Polar residues" evidence="1">
    <location>
        <begin position="19"/>
        <end position="29"/>
    </location>
</feature>
<dbReference type="InterPro" id="IPR027889">
    <property type="entry name" value="CCER1"/>
</dbReference>
<keyword evidence="3" id="KW-1185">Reference proteome</keyword>
<name>A0A8C2VXP9_CHILA</name>
<dbReference type="AlphaFoldDB" id="A0A8C2VXP9"/>
<dbReference type="Pfam" id="PF15482">
    <property type="entry name" value="CCER1"/>
    <property type="match status" value="2"/>
</dbReference>
<feature type="compositionally biased region" description="Acidic residues" evidence="1">
    <location>
        <begin position="277"/>
        <end position="326"/>
    </location>
</feature>
<dbReference type="OMA" id="PLCFCCC"/>
<sequence>MTQTLFQKEDPLNLGGGWSSSAPLGTWSSCRRRRRGAPIYKQRYSQGRKSGYEPPRKKPKQQHAPRPWFQPPRRPCWYPNWGSCAGPWHPPPAGFRKPPCPVEMMQVYGLHPLCACCCSCWCAPWNPGWVRRPGRKKRWGRWGRWGPWGPWGRRGRLRRPPRSSFRRSPPVDLSMLLRPVNLYGWRAPGMRAPRNTTQFIMNQIYQDMRQQEKEERRQRAQRAQQARAGSSGDNAPPSDGEENAELPETFYSYLQDPSLVLSPPPVQVKESPAPQLVEEEEKEFDGEEEMEEEEGETEEEEVETEEEEEEEEAETEDEDVEEEEVKEADREEEGKEEEERRMQEQGPEEGQREEENHLPLEMPLSILVGAEEEEEKDFMNYTYLSLDQLIPDVPQEALFMIPDIDH</sequence>
<dbReference type="InterPro" id="IPR052696">
    <property type="entry name" value="Coiled-coil_domain"/>
</dbReference>
<dbReference type="PANTHER" id="PTHR37337:SF1">
    <property type="entry name" value="COILED-COIL DOMAIN-CONTAINING GLUTAMATE-RICH PROTEIN 1"/>
    <property type="match status" value="1"/>
</dbReference>
<dbReference type="GeneTree" id="ENSGT00730000111529"/>
<evidence type="ECO:0000256" key="1">
    <source>
        <dbReference type="SAM" id="MobiDB-lite"/>
    </source>
</evidence>